<reference evidence="1" key="1">
    <citation type="journal article" date="2008" name="BMC Genomics">
        <title>A conifer genomics resource of 200,000 spruce (Picea spp.) ESTs and 6,464 high-quality, sequence-finished full-length cDNAs for Sitka spruce (Picea sitchensis).</title>
        <authorList>
            <person name="Ralph S.G."/>
            <person name="Chun H.J."/>
            <person name="Kolosova N."/>
            <person name="Cooper D."/>
            <person name="Oddy C."/>
            <person name="Ritland C.E."/>
            <person name="Kirkpatrick R."/>
            <person name="Moore R."/>
            <person name="Barber S."/>
            <person name="Holt R.A."/>
            <person name="Jones S.J."/>
            <person name="Marra M.A."/>
            <person name="Douglas C.J."/>
            <person name="Ritland K."/>
            <person name="Bohlmann J."/>
        </authorList>
    </citation>
    <scope>NUCLEOTIDE SEQUENCE</scope>
    <source>
        <tissue evidence="1">Green portion of the leader tissue</tissue>
    </source>
</reference>
<proteinExistence type="evidence at transcript level"/>
<dbReference type="EMBL" id="EF085284">
    <property type="protein sequence ID" value="ABK24591.1"/>
    <property type="molecule type" value="mRNA"/>
</dbReference>
<evidence type="ECO:0000313" key="1">
    <source>
        <dbReference type="EMBL" id="ABK24591.1"/>
    </source>
</evidence>
<organism evidence="1">
    <name type="scientific">Picea sitchensis</name>
    <name type="common">Sitka spruce</name>
    <name type="synonym">Pinus sitchensis</name>
    <dbReference type="NCBI Taxonomy" id="3332"/>
    <lineage>
        <taxon>Eukaryota</taxon>
        <taxon>Viridiplantae</taxon>
        <taxon>Streptophyta</taxon>
        <taxon>Embryophyta</taxon>
        <taxon>Tracheophyta</taxon>
        <taxon>Spermatophyta</taxon>
        <taxon>Pinopsida</taxon>
        <taxon>Pinidae</taxon>
        <taxon>Conifers I</taxon>
        <taxon>Pinales</taxon>
        <taxon>Pinaceae</taxon>
        <taxon>Picea</taxon>
    </lineage>
</organism>
<protein>
    <submittedName>
        <fullName evidence="1">Uncharacterized protein</fullName>
    </submittedName>
</protein>
<name>A9NVD0_PICSI</name>
<sequence length="63" mass="7860">MMTMTVRMNLLMGDLTVKNLKRRKLFRRLKKRNNQQKLRRKIAVKRTAQMRVMMNRRPNRVFR</sequence>
<accession>A9NVD0</accession>
<dbReference type="AlphaFoldDB" id="A9NVD0"/>